<proteinExistence type="predicted"/>
<dbReference type="NCBIfam" id="NF047593">
    <property type="entry name" value="IS66_ISAeme5_TnpA"/>
    <property type="match status" value="1"/>
</dbReference>
<evidence type="ECO:0008006" key="3">
    <source>
        <dbReference type="Google" id="ProtNLM"/>
    </source>
</evidence>
<name>A0A1E5LK14_9BACI</name>
<protein>
    <recommendedName>
        <fullName evidence="3">Transposase</fullName>
    </recommendedName>
</protein>
<dbReference type="AlphaFoldDB" id="A0A1E5LK14"/>
<reference evidence="1 2" key="1">
    <citation type="submission" date="2016-08" db="EMBL/GenBank/DDBJ databases">
        <title>Genome of Bacillus solimangrovi GH2-4.</title>
        <authorList>
            <person name="Lim S."/>
            <person name="Kim B.-C."/>
        </authorList>
    </citation>
    <scope>NUCLEOTIDE SEQUENCE [LARGE SCALE GENOMIC DNA]</scope>
    <source>
        <strain evidence="1 2">GH2-4</strain>
    </source>
</reference>
<gene>
    <name evidence="1" type="ORF">BFG57_08170</name>
</gene>
<organism evidence="1 2">
    <name type="scientific">Bacillus solimangrovi</name>
    <dbReference type="NCBI Taxonomy" id="1305675"/>
    <lineage>
        <taxon>Bacteria</taxon>
        <taxon>Bacillati</taxon>
        <taxon>Bacillota</taxon>
        <taxon>Bacilli</taxon>
        <taxon>Bacillales</taxon>
        <taxon>Bacillaceae</taxon>
        <taxon>Bacillus</taxon>
    </lineage>
</organism>
<dbReference type="STRING" id="1305675.BFG57_08170"/>
<evidence type="ECO:0000313" key="2">
    <source>
        <dbReference type="Proteomes" id="UP000095209"/>
    </source>
</evidence>
<sequence length="106" mass="12518">MKKQRIEKEWEAYILDFKESGLSKAAWCQKQNLPVHRLYYWLKKLSPETEEPNKNKSANWIPMSVPTIEEEINTTIRIHMNEVTIELDGPFTSQVLLQVMQSVKEL</sequence>
<accession>A0A1E5LK14</accession>
<keyword evidence="2" id="KW-1185">Reference proteome</keyword>
<dbReference type="RefSeq" id="WP_069715574.1">
    <property type="nucleotide sequence ID" value="NZ_MJEH01000002.1"/>
</dbReference>
<dbReference type="OrthoDB" id="9808061at2"/>
<dbReference type="Proteomes" id="UP000095209">
    <property type="component" value="Unassembled WGS sequence"/>
</dbReference>
<evidence type="ECO:0000313" key="1">
    <source>
        <dbReference type="EMBL" id="OEH94427.1"/>
    </source>
</evidence>
<comment type="caution">
    <text evidence="1">The sequence shown here is derived from an EMBL/GenBank/DDBJ whole genome shotgun (WGS) entry which is preliminary data.</text>
</comment>
<dbReference type="EMBL" id="MJEH01000002">
    <property type="protein sequence ID" value="OEH94427.1"/>
    <property type="molecule type" value="Genomic_DNA"/>
</dbReference>